<dbReference type="PANTHER" id="PTHR42914">
    <property type="entry name" value="7-CYANO-7-DEAZAGUANINE SYNTHASE"/>
    <property type="match status" value="1"/>
</dbReference>
<keyword evidence="12" id="KW-1185">Reference proteome</keyword>
<gene>
    <name evidence="11" type="ORF">SOIL9_67880</name>
</gene>
<dbReference type="GO" id="GO:0046872">
    <property type="term" value="F:metal ion binding"/>
    <property type="evidence" value="ECO:0007669"/>
    <property type="project" value="UniProtKB-KW"/>
</dbReference>
<dbReference type="InterPro" id="IPR018317">
    <property type="entry name" value="QueC"/>
</dbReference>
<dbReference type="EC" id="6.3.4.20" evidence="9"/>
<evidence type="ECO:0000256" key="4">
    <source>
        <dbReference type="ARBA" id="ARBA00022741"/>
    </source>
</evidence>
<dbReference type="GO" id="GO:0005524">
    <property type="term" value="F:ATP binding"/>
    <property type="evidence" value="ECO:0007669"/>
    <property type="project" value="UniProtKB-KW"/>
</dbReference>
<evidence type="ECO:0000256" key="7">
    <source>
        <dbReference type="ARBA" id="ARBA00022840"/>
    </source>
</evidence>
<dbReference type="SUPFAM" id="SSF52402">
    <property type="entry name" value="Adenine nucleotide alpha hydrolases-like"/>
    <property type="match status" value="1"/>
</dbReference>
<sequence length="239" mass="25692">MGAPVTVASDQNSAGVPWPPSNPRAALAVLVSGGSDSAILLAEAVRAYPAVFPLYVRTGLHWEEVEREHLDRFLEAVRAPALRPLRVLDEPIRDVYGAHWSVSGEGAPGADSPDEAVFLPGRNVLLLAKPLLWCHLNGVPEIATAPLGANPFPDATPQFYDNFAATVSSAVNGSVRVLRPFAALHKVDVLRRGRGLPLEHTFSCLRPVNGLHCGACNKCAERQHGFRDAEMPDPTRYAG</sequence>
<evidence type="ECO:0000256" key="1">
    <source>
        <dbReference type="ARBA" id="ARBA00005061"/>
    </source>
</evidence>
<reference evidence="11 12" key="1">
    <citation type="submission" date="2019-05" db="EMBL/GenBank/DDBJ databases">
        <authorList>
            <consortium name="Science for Life Laboratories"/>
        </authorList>
    </citation>
    <scope>NUCLEOTIDE SEQUENCE [LARGE SCALE GENOMIC DNA]</scope>
    <source>
        <strain evidence="11">Soil9</strain>
    </source>
</reference>
<keyword evidence="6" id="KW-0862">Zinc</keyword>
<dbReference type="AlphaFoldDB" id="A0A6P2CRH8"/>
<evidence type="ECO:0000256" key="6">
    <source>
        <dbReference type="ARBA" id="ARBA00022833"/>
    </source>
</evidence>
<dbReference type="Proteomes" id="UP000464178">
    <property type="component" value="Chromosome"/>
</dbReference>
<comment type="pathway">
    <text evidence="1">Purine metabolism; 7-cyano-7-deazaguanine biosynthesis.</text>
</comment>
<evidence type="ECO:0000256" key="8">
    <source>
        <dbReference type="ARBA" id="ARBA00037993"/>
    </source>
</evidence>
<keyword evidence="5" id="KW-0671">Queuosine biosynthesis</keyword>
<name>A0A6P2CRH8_9BACT</name>
<comment type="catalytic activity">
    <reaction evidence="10">
        <text>7-carboxy-7-carbaguanine + NH4(+) + 2 ATP = 7-cyano-7-carbaguanine + 2 AMP + 2 diphosphate + 2 H(+)</text>
        <dbReference type="Rhea" id="RHEA:27982"/>
        <dbReference type="ChEBI" id="CHEBI:15378"/>
        <dbReference type="ChEBI" id="CHEBI:28938"/>
        <dbReference type="ChEBI" id="CHEBI:30616"/>
        <dbReference type="ChEBI" id="CHEBI:33019"/>
        <dbReference type="ChEBI" id="CHEBI:45075"/>
        <dbReference type="ChEBI" id="CHEBI:61036"/>
        <dbReference type="ChEBI" id="CHEBI:456215"/>
        <dbReference type="EC" id="6.3.4.20"/>
    </reaction>
</comment>
<dbReference type="GO" id="GO:0008616">
    <property type="term" value="P:tRNA queuosine(34) biosynthetic process"/>
    <property type="evidence" value="ECO:0007669"/>
    <property type="project" value="UniProtKB-KW"/>
</dbReference>
<dbReference type="PANTHER" id="PTHR42914:SF1">
    <property type="entry name" value="7-CYANO-7-DEAZAGUANINE SYNTHASE"/>
    <property type="match status" value="1"/>
</dbReference>
<keyword evidence="7" id="KW-0067">ATP-binding</keyword>
<evidence type="ECO:0000256" key="10">
    <source>
        <dbReference type="ARBA" id="ARBA00047890"/>
    </source>
</evidence>
<accession>A0A6P2CRH8</accession>
<evidence type="ECO:0000256" key="5">
    <source>
        <dbReference type="ARBA" id="ARBA00022785"/>
    </source>
</evidence>
<dbReference type="Gene3D" id="3.40.50.620">
    <property type="entry name" value="HUPs"/>
    <property type="match status" value="1"/>
</dbReference>
<evidence type="ECO:0000256" key="2">
    <source>
        <dbReference type="ARBA" id="ARBA00022598"/>
    </source>
</evidence>
<evidence type="ECO:0000313" key="11">
    <source>
        <dbReference type="EMBL" id="VTR90926.1"/>
    </source>
</evidence>
<organism evidence="11 12">
    <name type="scientific">Gemmata massiliana</name>
    <dbReference type="NCBI Taxonomy" id="1210884"/>
    <lineage>
        <taxon>Bacteria</taxon>
        <taxon>Pseudomonadati</taxon>
        <taxon>Planctomycetota</taxon>
        <taxon>Planctomycetia</taxon>
        <taxon>Gemmatales</taxon>
        <taxon>Gemmataceae</taxon>
        <taxon>Gemmata</taxon>
    </lineage>
</organism>
<keyword evidence="2" id="KW-0436">Ligase</keyword>
<proteinExistence type="inferred from homology"/>
<keyword evidence="3" id="KW-0479">Metal-binding</keyword>
<evidence type="ECO:0000313" key="12">
    <source>
        <dbReference type="Proteomes" id="UP000464178"/>
    </source>
</evidence>
<evidence type="ECO:0000256" key="9">
    <source>
        <dbReference type="ARBA" id="ARBA00039149"/>
    </source>
</evidence>
<protein>
    <recommendedName>
        <fullName evidence="9">7-cyano-7-deazaguanine synthase</fullName>
        <ecNumber evidence="9">6.3.4.20</ecNumber>
    </recommendedName>
</protein>
<dbReference type="KEGG" id="gms:SOIL9_67880"/>
<dbReference type="InterPro" id="IPR014729">
    <property type="entry name" value="Rossmann-like_a/b/a_fold"/>
</dbReference>
<dbReference type="EMBL" id="LR593886">
    <property type="protein sequence ID" value="VTR90926.1"/>
    <property type="molecule type" value="Genomic_DNA"/>
</dbReference>
<evidence type="ECO:0000256" key="3">
    <source>
        <dbReference type="ARBA" id="ARBA00022723"/>
    </source>
</evidence>
<comment type="similarity">
    <text evidence="8">Belongs to the QueC family.</text>
</comment>
<dbReference type="GO" id="GO:0016874">
    <property type="term" value="F:ligase activity"/>
    <property type="evidence" value="ECO:0007669"/>
    <property type="project" value="UniProtKB-KW"/>
</dbReference>
<keyword evidence="4" id="KW-0547">Nucleotide-binding</keyword>
<dbReference type="Pfam" id="PF06508">
    <property type="entry name" value="QueC"/>
    <property type="match status" value="1"/>
</dbReference>